<dbReference type="Proteomes" id="UP000821845">
    <property type="component" value="Chromosome 2"/>
</dbReference>
<comment type="caution">
    <text evidence="1">The sequence shown here is derived from an EMBL/GenBank/DDBJ whole genome shotgun (WGS) entry which is preliminary data.</text>
</comment>
<keyword evidence="2" id="KW-1185">Reference proteome</keyword>
<organism evidence="1 2">
    <name type="scientific">Hyalomma asiaticum</name>
    <name type="common">Tick</name>
    <dbReference type="NCBI Taxonomy" id="266040"/>
    <lineage>
        <taxon>Eukaryota</taxon>
        <taxon>Metazoa</taxon>
        <taxon>Ecdysozoa</taxon>
        <taxon>Arthropoda</taxon>
        <taxon>Chelicerata</taxon>
        <taxon>Arachnida</taxon>
        <taxon>Acari</taxon>
        <taxon>Parasitiformes</taxon>
        <taxon>Ixodida</taxon>
        <taxon>Ixodoidea</taxon>
        <taxon>Ixodidae</taxon>
        <taxon>Hyalomminae</taxon>
        <taxon>Hyalomma</taxon>
    </lineage>
</organism>
<proteinExistence type="predicted"/>
<dbReference type="EMBL" id="CM023482">
    <property type="protein sequence ID" value="KAH6940310.1"/>
    <property type="molecule type" value="Genomic_DNA"/>
</dbReference>
<name>A0ACB7T071_HYAAI</name>
<gene>
    <name evidence="1" type="ORF">HPB50_026637</name>
</gene>
<accession>A0ACB7T071</accession>
<evidence type="ECO:0000313" key="1">
    <source>
        <dbReference type="EMBL" id="KAH6940310.1"/>
    </source>
</evidence>
<evidence type="ECO:0000313" key="2">
    <source>
        <dbReference type="Proteomes" id="UP000821845"/>
    </source>
</evidence>
<protein>
    <submittedName>
        <fullName evidence="1">Uncharacterized protein</fullName>
    </submittedName>
</protein>
<reference evidence="1" key="1">
    <citation type="submission" date="2020-05" db="EMBL/GenBank/DDBJ databases">
        <title>Large-scale comparative analyses of tick genomes elucidate their genetic diversity and vector capacities.</title>
        <authorList>
            <person name="Jia N."/>
            <person name="Wang J."/>
            <person name="Shi W."/>
            <person name="Du L."/>
            <person name="Sun Y."/>
            <person name="Zhan W."/>
            <person name="Jiang J."/>
            <person name="Wang Q."/>
            <person name="Zhang B."/>
            <person name="Ji P."/>
            <person name="Sakyi L.B."/>
            <person name="Cui X."/>
            <person name="Yuan T."/>
            <person name="Jiang B."/>
            <person name="Yang W."/>
            <person name="Lam T.T.-Y."/>
            <person name="Chang Q."/>
            <person name="Ding S."/>
            <person name="Wang X."/>
            <person name="Zhu J."/>
            <person name="Ruan X."/>
            <person name="Zhao L."/>
            <person name="Wei J."/>
            <person name="Que T."/>
            <person name="Du C."/>
            <person name="Cheng J."/>
            <person name="Dai P."/>
            <person name="Han X."/>
            <person name="Huang E."/>
            <person name="Gao Y."/>
            <person name="Liu J."/>
            <person name="Shao H."/>
            <person name="Ye R."/>
            <person name="Li L."/>
            <person name="Wei W."/>
            <person name="Wang X."/>
            <person name="Wang C."/>
            <person name="Yang T."/>
            <person name="Huo Q."/>
            <person name="Li W."/>
            <person name="Guo W."/>
            <person name="Chen H."/>
            <person name="Zhou L."/>
            <person name="Ni X."/>
            <person name="Tian J."/>
            <person name="Zhou Y."/>
            <person name="Sheng Y."/>
            <person name="Liu T."/>
            <person name="Pan Y."/>
            <person name="Xia L."/>
            <person name="Li J."/>
            <person name="Zhao F."/>
            <person name="Cao W."/>
        </authorList>
    </citation>
    <scope>NUCLEOTIDE SEQUENCE</scope>
    <source>
        <strain evidence="1">Hyas-2018</strain>
    </source>
</reference>
<sequence length="70" mass="8170">MLSAGIQDQLHESAGRSALPVLAKRLPPMPRLLREDNQFKNLRCRDVMFGSRLQTWPTPNRVHQWLCHLH</sequence>